<evidence type="ECO:0000313" key="1">
    <source>
        <dbReference type="EMBL" id="EDP48037.1"/>
    </source>
</evidence>
<gene>
    <name evidence="1" type="ORF">AFUB_087489</name>
</gene>
<dbReference type="HOGENOM" id="CLU_2849266_0_0_1"/>
<keyword evidence="2" id="KW-1185">Reference proteome</keyword>
<protein>
    <submittedName>
        <fullName evidence="1">Uncharacterized protein</fullName>
    </submittedName>
</protein>
<accession>B0YBQ6</accession>
<dbReference type="VEuPathDB" id="FungiDB:AFUB_087489"/>
<evidence type="ECO:0000313" key="2">
    <source>
        <dbReference type="Proteomes" id="UP000001699"/>
    </source>
</evidence>
<organism evidence="1 2">
    <name type="scientific">Aspergillus fumigatus (strain CBS 144.89 / FGSC A1163 / CEA10)</name>
    <name type="common">Neosartorya fumigata</name>
    <dbReference type="NCBI Taxonomy" id="451804"/>
    <lineage>
        <taxon>Eukaryota</taxon>
        <taxon>Fungi</taxon>
        <taxon>Dikarya</taxon>
        <taxon>Ascomycota</taxon>
        <taxon>Pezizomycotina</taxon>
        <taxon>Eurotiomycetes</taxon>
        <taxon>Eurotiomycetidae</taxon>
        <taxon>Eurotiales</taxon>
        <taxon>Aspergillaceae</taxon>
        <taxon>Aspergillus</taxon>
        <taxon>Aspergillus subgen. Fumigati</taxon>
    </lineage>
</organism>
<dbReference type="EMBL" id="DS499601">
    <property type="protein sequence ID" value="EDP48037.1"/>
    <property type="molecule type" value="Genomic_DNA"/>
</dbReference>
<sequence length="65" mass="6782">MEIGWGWLTAQAGAPRIVKKRATRFGSPSGLGSVVLAGTSATGPARTAAERRGALRIVESFIVGW</sequence>
<reference evidence="1 2" key="1">
    <citation type="journal article" date="2008" name="PLoS Genet.">
        <title>Genomic islands in the pathogenic filamentous fungus Aspergillus fumigatus.</title>
        <authorList>
            <person name="Fedorova N.D."/>
            <person name="Khaldi N."/>
            <person name="Joardar V.S."/>
            <person name="Maiti R."/>
            <person name="Amedeo P."/>
            <person name="Anderson M.J."/>
            <person name="Crabtree J."/>
            <person name="Silva J.C."/>
            <person name="Badger J.H."/>
            <person name="Albarraq A."/>
            <person name="Angiuoli S."/>
            <person name="Bussey H."/>
            <person name="Bowyer P."/>
            <person name="Cotty P.J."/>
            <person name="Dyer P.S."/>
            <person name="Egan A."/>
            <person name="Galens K."/>
            <person name="Fraser-Liggett C.M."/>
            <person name="Haas B.J."/>
            <person name="Inman J.M."/>
            <person name="Kent R."/>
            <person name="Lemieux S."/>
            <person name="Malavazi I."/>
            <person name="Orvis J."/>
            <person name="Roemer T."/>
            <person name="Ronning C.M."/>
            <person name="Sundaram J.P."/>
            <person name="Sutton G."/>
            <person name="Turner G."/>
            <person name="Venter J.C."/>
            <person name="White O.R."/>
            <person name="Whitty B.R."/>
            <person name="Youngman P."/>
            <person name="Wolfe K.H."/>
            <person name="Goldman G.H."/>
            <person name="Wortman J.R."/>
            <person name="Jiang B."/>
            <person name="Denning D.W."/>
            <person name="Nierman W.C."/>
        </authorList>
    </citation>
    <scope>NUCLEOTIDE SEQUENCE [LARGE SCALE GENOMIC DNA]</scope>
    <source>
        <strain evidence="2">CBS 144.89 / FGSC A1163 / CEA10</strain>
    </source>
</reference>
<proteinExistence type="predicted"/>
<name>B0YBQ6_ASPFC</name>
<dbReference type="AlphaFoldDB" id="B0YBQ6"/>
<dbReference type="Proteomes" id="UP000001699">
    <property type="component" value="Unassembled WGS sequence"/>
</dbReference>